<protein>
    <submittedName>
        <fullName evidence="1">Aluminum resistance protein</fullName>
    </submittedName>
</protein>
<dbReference type="KEGG" id="hfv:R50_1346"/>
<sequence length="404" mass="43270">MQGMRQGLLATVEPWWAAVDQVVMENSRRVMEAFAASGLAAPDLMGSWGYGYDDRGRAALERIWAAVFGGEAALVRPQWASGTHVLATVLRALLGPGDRLALAGGPVYDTLEPLLFDAAHPLSLPARGVQVEQWDTDDRGRPVPPAGFRGPRPRVVYLQRSRGYQARPSWGEEECRPVLDWAREAGAWTVVDNCYGEFTGTREPPAWGADLAAGSLLKNPGGGIAPTGGYVTGRRELVERVAEGLTAPGLGGEVGPTGSVLRLMLQGLFYAPLAVGEALKGTIYAAALFREAGFAVDPEPERWPRHDIVVAIRLGDPDRVARFCRAVQRWSPVDAGAVPTGWDMPGYRDAVIMAAGGFVPGGSLELSCDAPLRPPYWVYLQGGVNRWHTVLAAEAALAAVQAEA</sequence>
<reference evidence="1 2" key="1">
    <citation type="submission" date="2020-02" db="EMBL/GenBank/DDBJ databases">
        <authorList>
            <person name="Hogendoorn C."/>
        </authorList>
    </citation>
    <scope>NUCLEOTIDE SEQUENCE [LARGE SCALE GENOMIC DNA]</scope>
    <source>
        <strain evidence="1">R501</strain>
    </source>
</reference>
<gene>
    <name evidence="1" type="ORF">R50_1346</name>
</gene>
<dbReference type="InterPro" id="IPR015421">
    <property type="entry name" value="PyrdxlP-dep_Trfase_major"/>
</dbReference>
<evidence type="ECO:0000313" key="2">
    <source>
        <dbReference type="Proteomes" id="UP000503399"/>
    </source>
</evidence>
<dbReference type="Proteomes" id="UP000503399">
    <property type="component" value="Chromosome"/>
</dbReference>
<dbReference type="PANTHER" id="PTHR46658:SF1">
    <property type="entry name" value="CYS OR MET METABOLISM PYRIDOXAL-PHOSPHATE-DEPENDENT ENZYME"/>
    <property type="match status" value="1"/>
</dbReference>
<dbReference type="Gene3D" id="3.40.640.10">
    <property type="entry name" value="Type I PLP-dependent aspartate aminotransferase-like (Major domain)"/>
    <property type="match status" value="1"/>
</dbReference>
<accession>A0A6F8ZGY8</accession>
<dbReference type="PANTHER" id="PTHR46658">
    <property type="entry name" value="CYS OR MET METABOLISM PYRIDOXAL-PHOSPHATE-DEPENDENT ENZYME"/>
    <property type="match status" value="1"/>
</dbReference>
<evidence type="ECO:0000313" key="1">
    <source>
        <dbReference type="EMBL" id="CAB1128852.1"/>
    </source>
</evidence>
<dbReference type="EMBL" id="LR778114">
    <property type="protein sequence ID" value="CAB1128852.1"/>
    <property type="molecule type" value="Genomic_DNA"/>
</dbReference>
<dbReference type="AlphaFoldDB" id="A0A6F8ZGY8"/>
<dbReference type="Pfam" id="PF06838">
    <property type="entry name" value="Met_gamma_lyase"/>
    <property type="match status" value="1"/>
</dbReference>
<dbReference type="Gene3D" id="3.90.1150.60">
    <property type="entry name" value="Methioning gamme-lyase, C-terminal domain"/>
    <property type="match status" value="1"/>
</dbReference>
<keyword evidence="2" id="KW-1185">Reference proteome</keyword>
<dbReference type="SUPFAM" id="SSF53383">
    <property type="entry name" value="PLP-dependent transferases"/>
    <property type="match status" value="1"/>
</dbReference>
<proteinExistence type="predicted"/>
<dbReference type="InterPro" id="IPR015424">
    <property type="entry name" value="PyrdxlP-dep_Trfase"/>
</dbReference>
<name>A0A6F8ZGY8_9FIRM</name>
<dbReference type="InterPro" id="IPR009651">
    <property type="entry name" value="Met_g_lyase_put"/>
</dbReference>
<organism evidence="1 2">
    <name type="scientific">Candidatus Hydrogenisulfobacillus filiaventi</name>
    <dbReference type="NCBI Taxonomy" id="2707344"/>
    <lineage>
        <taxon>Bacteria</taxon>
        <taxon>Bacillati</taxon>
        <taxon>Bacillota</taxon>
        <taxon>Clostridia</taxon>
        <taxon>Eubacteriales</taxon>
        <taxon>Clostridiales Family XVII. Incertae Sedis</taxon>
        <taxon>Candidatus Hydrogenisulfobacillus</taxon>
    </lineage>
</organism>